<dbReference type="InterPro" id="IPR038287">
    <property type="entry name" value="Cse2_sf"/>
</dbReference>
<dbReference type="Gene3D" id="1.10.520.40">
    <property type="entry name" value="CRISPR-associated protein Cse2"/>
    <property type="match status" value="1"/>
</dbReference>
<name>A0A747E051_SALER</name>
<comment type="caution">
    <text evidence="1">The sequence shown here is derived from an EMBL/GenBank/DDBJ whole genome shotgun (WGS) entry which is preliminary data.</text>
</comment>
<evidence type="ECO:0000313" key="1">
    <source>
        <dbReference type="EMBL" id="HAF4403903.1"/>
    </source>
</evidence>
<protein>
    <submittedName>
        <fullName evidence="1">Type I-E CRISPR-associated protein Cse2/CasB</fullName>
    </submittedName>
</protein>
<organism evidence="1">
    <name type="scientific">Salmonella enterica</name>
    <name type="common">Salmonella choleraesuis</name>
    <dbReference type="NCBI Taxonomy" id="28901"/>
    <lineage>
        <taxon>Bacteria</taxon>
        <taxon>Pseudomonadati</taxon>
        <taxon>Pseudomonadota</taxon>
        <taxon>Gammaproteobacteria</taxon>
        <taxon>Enterobacterales</taxon>
        <taxon>Enterobacteriaceae</taxon>
        <taxon>Salmonella</taxon>
    </lineage>
</organism>
<proteinExistence type="predicted"/>
<dbReference type="CDD" id="cd09731">
    <property type="entry name" value="Cse2_I-E"/>
    <property type="match status" value="1"/>
</dbReference>
<accession>A0A747E051</accession>
<reference evidence="1" key="1">
    <citation type="journal article" date="2018" name="Genome Biol.">
        <title>SKESA: strategic k-mer extension for scrupulous assemblies.</title>
        <authorList>
            <person name="Souvorov A."/>
            <person name="Agarwala R."/>
            <person name="Lipman D.J."/>
        </authorList>
    </citation>
    <scope>NUCLEOTIDE SEQUENCE</scope>
    <source>
        <strain evidence="1">MA.RM_150</strain>
    </source>
</reference>
<dbReference type="NCBIfam" id="TIGR02548">
    <property type="entry name" value="casB_cse2"/>
    <property type="match status" value="1"/>
</dbReference>
<gene>
    <name evidence="1" type="primary">casB</name>
    <name evidence="1" type="ORF">G8M46_001450</name>
</gene>
<reference evidence="1" key="2">
    <citation type="submission" date="2020-02" db="EMBL/GenBank/DDBJ databases">
        <authorList>
            <consortium name="NCBI Pathogen Detection Project"/>
        </authorList>
    </citation>
    <scope>NUCLEOTIDE SEQUENCE</scope>
    <source>
        <strain evidence="1">MA.RM_150</strain>
    </source>
</reference>
<dbReference type="Pfam" id="PF09485">
    <property type="entry name" value="CRISPR_Cse2"/>
    <property type="match status" value="1"/>
</dbReference>
<dbReference type="InterPro" id="IPR013382">
    <property type="entry name" value="CRISPR-assoc_prot_Cse2"/>
</dbReference>
<dbReference type="AlphaFoldDB" id="A0A747E051"/>
<sequence length="188" mass="21742">MSIVQEDHKATLRKWHEDLQEKRGARASLRRSKTVNEACLSEGFHLLLMQTHSLWKNKAAWHVTALAITAVLAAHIKFIDGRQSFATQLGQKKSGDNPVMSKLRFSRLSAVKTPDELLRQLRRAVQLLDGSVNLISLAEDIFRWCQEQDDLLSHHRRQQRPTEFLRIRWALEYYQAGDGDIDNDNEQD</sequence>
<dbReference type="EMBL" id="DAAVFA010000003">
    <property type="protein sequence ID" value="HAF4403903.1"/>
    <property type="molecule type" value="Genomic_DNA"/>
</dbReference>